<dbReference type="Gene3D" id="2.60.40.640">
    <property type="match status" value="3"/>
</dbReference>
<keyword evidence="4" id="KW-1185">Reference proteome</keyword>
<dbReference type="GO" id="GO:0007399">
    <property type="term" value="P:nervous system development"/>
    <property type="evidence" value="ECO:0007669"/>
    <property type="project" value="UniProtKB-ARBA"/>
</dbReference>
<dbReference type="SUPFAM" id="SSF81296">
    <property type="entry name" value="E set domains"/>
    <property type="match status" value="3"/>
</dbReference>
<organism evidence="3 4">
    <name type="scientific">Labeo rohita</name>
    <name type="common">Indian major carp</name>
    <name type="synonym">Cyprinus rohita</name>
    <dbReference type="NCBI Taxonomy" id="84645"/>
    <lineage>
        <taxon>Eukaryota</taxon>
        <taxon>Metazoa</taxon>
        <taxon>Chordata</taxon>
        <taxon>Craniata</taxon>
        <taxon>Vertebrata</taxon>
        <taxon>Euteleostomi</taxon>
        <taxon>Actinopterygii</taxon>
        <taxon>Neopterygii</taxon>
        <taxon>Teleostei</taxon>
        <taxon>Ostariophysi</taxon>
        <taxon>Cypriniformes</taxon>
        <taxon>Cyprinidae</taxon>
        <taxon>Labeoninae</taxon>
        <taxon>Labeonini</taxon>
        <taxon>Labeo</taxon>
    </lineage>
</organism>
<dbReference type="STRING" id="84645.A0A498NIZ1"/>
<feature type="domain" description="Arrestin C-terminal-like" evidence="2">
    <location>
        <begin position="524"/>
        <end position="651"/>
    </location>
</feature>
<dbReference type="PANTHER" id="PTHR11188">
    <property type="entry name" value="ARRESTIN DOMAIN CONTAINING PROTEIN"/>
    <property type="match status" value="1"/>
</dbReference>
<dbReference type="GO" id="GO:0015031">
    <property type="term" value="P:protein transport"/>
    <property type="evidence" value="ECO:0007669"/>
    <property type="project" value="TreeGrafter"/>
</dbReference>
<evidence type="ECO:0000313" key="3">
    <source>
        <dbReference type="EMBL" id="RXN31882.1"/>
    </source>
</evidence>
<dbReference type="InterPro" id="IPR011022">
    <property type="entry name" value="Arrestin_C-like"/>
</dbReference>
<dbReference type="InterPro" id="IPR014756">
    <property type="entry name" value="Ig_E-set"/>
</dbReference>
<dbReference type="GO" id="GO:0005737">
    <property type="term" value="C:cytoplasm"/>
    <property type="evidence" value="ECO:0007669"/>
    <property type="project" value="TreeGrafter"/>
</dbReference>
<dbReference type="AlphaFoldDB" id="A0A498NIZ1"/>
<dbReference type="EMBL" id="QBIY01011430">
    <property type="protein sequence ID" value="RXN31882.1"/>
    <property type="molecule type" value="Genomic_DNA"/>
</dbReference>
<dbReference type="InterPro" id="IPR050357">
    <property type="entry name" value="Arrestin_domain-protein"/>
</dbReference>
<dbReference type="SMART" id="SM01017">
    <property type="entry name" value="Arrestin_C"/>
    <property type="match status" value="1"/>
</dbReference>
<dbReference type="Pfam" id="PF00339">
    <property type="entry name" value="Arrestin_N"/>
    <property type="match status" value="2"/>
</dbReference>
<name>A0A498NIZ1_LABRO</name>
<dbReference type="Pfam" id="PF02752">
    <property type="entry name" value="Arrestin_C"/>
    <property type="match status" value="1"/>
</dbReference>
<dbReference type="InterPro" id="IPR011021">
    <property type="entry name" value="Arrestin-like_N"/>
</dbReference>
<reference evidence="3 4" key="1">
    <citation type="submission" date="2018-03" db="EMBL/GenBank/DDBJ databases">
        <title>Draft genome sequence of Rohu Carp (Labeo rohita).</title>
        <authorList>
            <person name="Das P."/>
            <person name="Kushwaha B."/>
            <person name="Joshi C.G."/>
            <person name="Kumar D."/>
            <person name="Nagpure N.S."/>
            <person name="Sahoo L."/>
            <person name="Das S.P."/>
            <person name="Bit A."/>
            <person name="Patnaik S."/>
            <person name="Meher P.K."/>
            <person name="Jayasankar P."/>
            <person name="Koringa P.G."/>
            <person name="Patel N.V."/>
            <person name="Hinsu A.T."/>
            <person name="Kumar R."/>
            <person name="Pandey M."/>
            <person name="Agarwal S."/>
            <person name="Srivastava S."/>
            <person name="Singh M."/>
            <person name="Iquebal M.A."/>
            <person name="Jaiswal S."/>
            <person name="Angadi U.B."/>
            <person name="Kumar N."/>
            <person name="Raza M."/>
            <person name="Shah T.M."/>
            <person name="Rai A."/>
            <person name="Jena J.K."/>
        </authorList>
    </citation>
    <scope>NUCLEOTIDE SEQUENCE [LARGE SCALE GENOMIC DNA]</scope>
    <source>
        <strain evidence="3">DASCIFA01</strain>
        <tissue evidence="3">Testis</tissue>
    </source>
</reference>
<dbReference type="InterPro" id="IPR014752">
    <property type="entry name" value="Arrestin-like_C"/>
</dbReference>
<protein>
    <submittedName>
        <fullName evidence="3">Arrestin domain-containing 2-like isoform X1</fullName>
    </submittedName>
</protein>
<dbReference type="Proteomes" id="UP000290572">
    <property type="component" value="Unassembled WGS sequence"/>
</dbReference>
<evidence type="ECO:0000256" key="1">
    <source>
        <dbReference type="ARBA" id="ARBA00005298"/>
    </source>
</evidence>
<accession>A0A498NIZ1</accession>
<comment type="caution">
    <text evidence="3">The sequence shown here is derived from an EMBL/GenBank/DDBJ whole genome shotgun (WGS) entry which is preliminary data.</text>
</comment>
<gene>
    <name evidence="3" type="ORF">ROHU_016517</name>
</gene>
<dbReference type="PANTHER" id="PTHR11188:SF48">
    <property type="entry name" value="ARRESTIN DOMAIN-CONTAINING PROTEIN 2"/>
    <property type="match status" value="1"/>
</dbReference>
<evidence type="ECO:0000259" key="2">
    <source>
        <dbReference type="SMART" id="SM01017"/>
    </source>
</evidence>
<evidence type="ECO:0000313" key="4">
    <source>
        <dbReference type="Proteomes" id="UP000290572"/>
    </source>
</evidence>
<proteinExistence type="inferred from homology"/>
<dbReference type="GO" id="GO:0005886">
    <property type="term" value="C:plasma membrane"/>
    <property type="evidence" value="ECO:0007669"/>
    <property type="project" value="TreeGrafter"/>
</dbReference>
<sequence length="775" mass="87608">MLSSRISNLPFLDGADDMYATTNKSHFKLDTTVMLKRDIILQPVSPQFQHCEEKYLGKYRTETAPPLPSQPPVAVIQPKQTHLTMQRTNFKLHSEDRCGDFETTQSELKQLPMCAAKKIRPTTAVRTSLPEDKYPEPIYRSSYIKHKVSRNLRAKQSAKTGVGSSLIMDRRDRFRSSYHEQFQYRWFPHPPQSAEKMFVIQIKCSQFPVHVDGASIRNLSDVKFGRPDFAGIFYSTTTQEQFPPKEEVRPKPPVYPPSHVLFEQGITVMAFQSIKLLALELDGPEDTVYSSGEVISGVVVLELNREIKVRALRVLGRGVATVHWLENRSVGVNTVYNDYTSKITYFRKRQHLIRVFDSPEMDCPPVFSSGDVVSGKVVLELSAESKVESLKLHAEGFAKVHWTESRSAGSSTAYTQNYSDEVEYLNRREVLLQADNGEPTVLSAGRHEYPFSFQLPEETLVTSFEGKHGSIRYWVKVKLHRPWATVKKIKKEFTVIEPIDINTPSLLAPQAGTKEKMARTWYRSCGQVSITAKIERKGYTPGEVIPVFAEFDNSTSRSVVPKAYITQTQTFIARGTMKQKRAVVATLCGDIVGARRRETWHGRAIKIPPVGPSILQCRIIKVEYMLRVCVDVPGTSKLSLELPLVMGTIPLHPFGSRTSSVSSQYSANMEWLRMAIPEQPEPPPDYSSVVSEEEAVQNSTAVQPEEDLSGVLQRSFMAYVQEFRLRPPPVYSERGFLTWRHDVQGCASGCETLVDFARADQFAMKPGGFMETKET</sequence>
<comment type="similarity">
    <text evidence="1">Belongs to the arrestin family.</text>
</comment>